<evidence type="ECO:0000313" key="2">
    <source>
        <dbReference type="Proteomes" id="UP001629230"/>
    </source>
</evidence>
<name>A0ABW9B1R0_9BURK</name>
<proteinExistence type="predicted"/>
<dbReference type="EMBL" id="JAQQEZ010000038">
    <property type="protein sequence ID" value="MFM0006245.1"/>
    <property type="molecule type" value="Genomic_DNA"/>
</dbReference>
<evidence type="ECO:0008006" key="3">
    <source>
        <dbReference type="Google" id="ProtNLM"/>
    </source>
</evidence>
<keyword evidence="2" id="KW-1185">Reference proteome</keyword>
<reference evidence="1 2" key="1">
    <citation type="journal article" date="2024" name="Chem. Sci.">
        <title>Discovery of megapolipeptins by genome mining of a Burkholderiales bacteria collection.</title>
        <authorList>
            <person name="Paulo B.S."/>
            <person name="Recchia M.J.J."/>
            <person name="Lee S."/>
            <person name="Fergusson C.H."/>
            <person name="Romanowski S.B."/>
            <person name="Hernandez A."/>
            <person name="Krull N."/>
            <person name="Liu D.Y."/>
            <person name="Cavanagh H."/>
            <person name="Bos A."/>
            <person name="Gray C.A."/>
            <person name="Murphy B.T."/>
            <person name="Linington R.G."/>
            <person name="Eustaquio A.S."/>
        </authorList>
    </citation>
    <scope>NUCLEOTIDE SEQUENCE [LARGE SCALE GENOMIC DNA]</scope>
    <source>
        <strain evidence="1 2">RL17-350-BIC-A</strain>
    </source>
</reference>
<dbReference type="RefSeq" id="WP_408180803.1">
    <property type="nucleotide sequence ID" value="NZ_JAQQEZ010000038.1"/>
</dbReference>
<organism evidence="1 2">
    <name type="scientific">Paraburkholderia dipogonis</name>
    <dbReference type="NCBI Taxonomy" id="1211383"/>
    <lineage>
        <taxon>Bacteria</taxon>
        <taxon>Pseudomonadati</taxon>
        <taxon>Pseudomonadota</taxon>
        <taxon>Betaproteobacteria</taxon>
        <taxon>Burkholderiales</taxon>
        <taxon>Burkholderiaceae</taxon>
        <taxon>Paraburkholderia</taxon>
    </lineage>
</organism>
<gene>
    <name evidence="1" type="ORF">PQR57_35320</name>
</gene>
<sequence>MNFNRGGKRKPRLFSGEFMREAVTLAEAPGVSVPQVLGYPRWSDMV</sequence>
<accession>A0ABW9B1R0</accession>
<dbReference type="Proteomes" id="UP001629230">
    <property type="component" value="Unassembled WGS sequence"/>
</dbReference>
<comment type="caution">
    <text evidence="1">The sequence shown here is derived from an EMBL/GenBank/DDBJ whole genome shotgun (WGS) entry which is preliminary data.</text>
</comment>
<evidence type="ECO:0000313" key="1">
    <source>
        <dbReference type="EMBL" id="MFM0006245.1"/>
    </source>
</evidence>
<protein>
    <recommendedName>
        <fullName evidence="3">Transposase</fullName>
    </recommendedName>
</protein>